<organism evidence="4 5">
    <name type="scientific">Ruminobacter amylophilus</name>
    <dbReference type="NCBI Taxonomy" id="867"/>
    <lineage>
        <taxon>Bacteria</taxon>
        <taxon>Pseudomonadati</taxon>
        <taxon>Pseudomonadota</taxon>
        <taxon>Gammaproteobacteria</taxon>
        <taxon>Aeromonadales</taxon>
        <taxon>Succinivibrionaceae</taxon>
        <taxon>Ruminobacter</taxon>
    </lineage>
</organism>
<evidence type="ECO:0000313" key="4">
    <source>
        <dbReference type="EMBL" id="SFP08566.1"/>
    </source>
</evidence>
<keyword evidence="2" id="KW-0677">Repeat</keyword>
<dbReference type="Proteomes" id="UP000243745">
    <property type="component" value="Unassembled WGS sequence"/>
</dbReference>
<dbReference type="Pfam" id="PF08238">
    <property type="entry name" value="Sel1"/>
    <property type="match status" value="6"/>
</dbReference>
<dbReference type="AlphaFoldDB" id="A0A662ZEV2"/>
<evidence type="ECO:0000256" key="2">
    <source>
        <dbReference type="ARBA" id="ARBA00022737"/>
    </source>
</evidence>
<dbReference type="PANTHER" id="PTHR13891:SF1">
    <property type="entry name" value="CYTOCHROME C OXIDASE ASSEMBLY FACTOR 7"/>
    <property type="match status" value="1"/>
</dbReference>
<sequence length="528" mass="59823">MNSTGFYQTVFSSRKRRFYGLFSCSAMMLCAAFFMTGSAEASNCKSITLREGYLSDFSEITEELDRSVLYGSLDKHSDKADLIIKTLERDCSHKDSEACIRLGDIHYFGELANFLIKEDLCDHPFDEVDRRLRKRSAFYYGQACDLKIPAGCGSTGLAMESFVFDAKEAEKVAKVYEKGCNLGDKLSCSRLAMIYYTGYGVVRDRQLAYDYLKKSEDSDFSDVYDLKGLFHYNGEFLARDPKLAFENYRKGCDSGSGFSCGQLGALYYTGNSAGKNMEAAMAAFEKGCSLGDGNSCFYAGSSYLNRKNSDIDYNRAYQFFDDGCDLGEASSCFYLGYMNEYGLGVKNDYRQALIYVRRGCSYRDEPACRKLGLPPSYLLFTLKNNLNRAVLGPEEDMVIDENMEPSVTRMLAQLTHQCSQKIADACSFLGEFYIETRDASGRLQVLKATDYMKKGCDLQYADACYNLGMLYYESFIASHRKEELFYANTYFRDAAKYFPSMRNSSMYNRTSVILDYFDSSPKVKTKKQ</sequence>
<keyword evidence="5" id="KW-1185">Reference proteome</keyword>
<dbReference type="SMART" id="SM00671">
    <property type="entry name" value="SEL1"/>
    <property type="match status" value="8"/>
</dbReference>
<dbReference type="InterPro" id="IPR040239">
    <property type="entry name" value="HcpB-like"/>
</dbReference>
<proteinExistence type="inferred from homology"/>
<gene>
    <name evidence="4" type="ORF">SAMN02910344_00416</name>
</gene>
<feature type="chain" id="PRO_5039941511" evidence="3">
    <location>
        <begin position="42"/>
        <end position="528"/>
    </location>
</feature>
<comment type="similarity">
    <text evidence="1">Belongs to the hcp beta-lactamase family.</text>
</comment>
<evidence type="ECO:0000313" key="5">
    <source>
        <dbReference type="Proteomes" id="UP000243745"/>
    </source>
</evidence>
<dbReference type="InterPro" id="IPR006597">
    <property type="entry name" value="Sel1-like"/>
</dbReference>
<keyword evidence="3" id="KW-0732">Signal</keyword>
<name>A0A662ZEV2_9GAMM</name>
<dbReference type="SUPFAM" id="SSF81901">
    <property type="entry name" value="HCP-like"/>
    <property type="match status" value="2"/>
</dbReference>
<evidence type="ECO:0000256" key="3">
    <source>
        <dbReference type="SAM" id="SignalP"/>
    </source>
</evidence>
<accession>A0A662ZEV2</accession>
<dbReference type="EMBL" id="FOXF01000004">
    <property type="protein sequence ID" value="SFP08566.1"/>
    <property type="molecule type" value="Genomic_DNA"/>
</dbReference>
<feature type="signal peptide" evidence="3">
    <location>
        <begin position="1"/>
        <end position="41"/>
    </location>
</feature>
<dbReference type="PANTHER" id="PTHR13891">
    <property type="entry name" value="CYTOCHROME C OXIDASE ASSEMBLY FACTOR 7"/>
    <property type="match status" value="1"/>
</dbReference>
<dbReference type="RefSeq" id="WP_093140541.1">
    <property type="nucleotide sequence ID" value="NZ_FOXF01000004.1"/>
</dbReference>
<dbReference type="OrthoDB" id="8561742at2"/>
<evidence type="ECO:0000256" key="1">
    <source>
        <dbReference type="ARBA" id="ARBA00008486"/>
    </source>
</evidence>
<reference evidence="4 5" key="1">
    <citation type="submission" date="2016-10" db="EMBL/GenBank/DDBJ databases">
        <authorList>
            <person name="Varghese N."/>
            <person name="Submissions S."/>
        </authorList>
    </citation>
    <scope>NUCLEOTIDE SEQUENCE [LARGE SCALE GENOMIC DNA]</scope>
    <source>
        <strain evidence="4 5">DSM 1361</strain>
    </source>
</reference>
<dbReference type="InterPro" id="IPR011990">
    <property type="entry name" value="TPR-like_helical_dom_sf"/>
</dbReference>
<dbReference type="Gene3D" id="1.25.40.10">
    <property type="entry name" value="Tetratricopeptide repeat domain"/>
    <property type="match status" value="3"/>
</dbReference>
<protein>
    <submittedName>
        <fullName evidence="4">TPR repeat</fullName>
    </submittedName>
</protein>